<dbReference type="Proteomes" id="UP000823674">
    <property type="component" value="Chromosome A02"/>
</dbReference>
<dbReference type="InterPro" id="IPR051714">
    <property type="entry name" value="Znf_CCHC_NABP"/>
</dbReference>
<dbReference type="EMBL" id="JADBGQ010000002">
    <property type="protein sequence ID" value="KAG5411018.1"/>
    <property type="molecule type" value="Genomic_DNA"/>
</dbReference>
<dbReference type="Pfam" id="PF00098">
    <property type="entry name" value="zf-CCHC"/>
    <property type="match status" value="2"/>
</dbReference>
<proteinExistence type="predicted"/>
<comment type="caution">
    <text evidence="4">The sequence shown here is derived from an EMBL/GenBank/DDBJ whole genome shotgun (WGS) entry which is preliminary data.</text>
</comment>
<gene>
    <name evidence="4" type="primary">A02g508720.1_BraROA</name>
    <name evidence="4" type="ORF">IGI04_007337</name>
</gene>
<evidence type="ECO:0000313" key="4">
    <source>
        <dbReference type="EMBL" id="KAG5411018.1"/>
    </source>
</evidence>
<feature type="region of interest" description="Disordered" evidence="2">
    <location>
        <begin position="1"/>
        <end position="32"/>
    </location>
</feature>
<accession>A0ABQ7NJF4</accession>
<evidence type="ECO:0000313" key="5">
    <source>
        <dbReference type="Proteomes" id="UP000823674"/>
    </source>
</evidence>
<dbReference type="PANTHER" id="PTHR23002">
    <property type="entry name" value="ZINC FINGER CCHC DOMAIN CONTAINING PROTEIN"/>
    <property type="match status" value="1"/>
</dbReference>
<dbReference type="SUPFAM" id="SSF57756">
    <property type="entry name" value="Retrovirus zinc finger-like domains"/>
    <property type="match status" value="2"/>
</dbReference>
<keyword evidence="1" id="KW-0479">Metal-binding</keyword>
<keyword evidence="1" id="KW-0863">Zinc-finger</keyword>
<dbReference type="InterPro" id="IPR036875">
    <property type="entry name" value="Znf_CCHC_sf"/>
</dbReference>
<organism evidence="4 5">
    <name type="scientific">Brassica rapa subsp. trilocularis</name>
    <dbReference type="NCBI Taxonomy" id="1813537"/>
    <lineage>
        <taxon>Eukaryota</taxon>
        <taxon>Viridiplantae</taxon>
        <taxon>Streptophyta</taxon>
        <taxon>Embryophyta</taxon>
        <taxon>Tracheophyta</taxon>
        <taxon>Spermatophyta</taxon>
        <taxon>Magnoliopsida</taxon>
        <taxon>eudicotyledons</taxon>
        <taxon>Gunneridae</taxon>
        <taxon>Pentapetalae</taxon>
        <taxon>rosids</taxon>
        <taxon>malvids</taxon>
        <taxon>Brassicales</taxon>
        <taxon>Brassicaceae</taxon>
        <taxon>Brassiceae</taxon>
        <taxon>Brassica</taxon>
    </lineage>
</organism>
<feature type="domain" description="CCHC-type" evidence="3">
    <location>
        <begin position="309"/>
        <end position="324"/>
    </location>
</feature>
<feature type="domain" description="CCHC-type" evidence="3">
    <location>
        <begin position="360"/>
        <end position="374"/>
    </location>
</feature>
<feature type="region of interest" description="Disordered" evidence="2">
    <location>
        <begin position="400"/>
        <end position="436"/>
    </location>
</feature>
<dbReference type="InterPro" id="IPR001878">
    <property type="entry name" value="Znf_CCHC"/>
</dbReference>
<reference evidence="4 5" key="1">
    <citation type="submission" date="2021-03" db="EMBL/GenBank/DDBJ databases">
        <authorList>
            <person name="King G.J."/>
            <person name="Bancroft I."/>
            <person name="Baten A."/>
            <person name="Bloomfield J."/>
            <person name="Borpatragohain P."/>
            <person name="He Z."/>
            <person name="Irish N."/>
            <person name="Irwin J."/>
            <person name="Liu K."/>
            <person name="Mauleon R.P."/>
            <person name="Moore J."/>
            <person name="Morris R."/>
            <person name="Ostergaard L."/>
            <person name="Wang B."/>
            <person name="Wells R."/>
        </authorList>
    </citation>
    <scope>NUCLEOTIDE SEQUENCE [LARGE SCALE GENOMIC DNA]</scope>
    <source>
        <strain evidence="4">R-o-18</strain>
        <tissue evidence="4">Leaf</tissue>
    </source>
</reference>
<sequence length="650" mass="71127">MPPRKRVVRTQAASAPREGGDEHVPPPVPPIDQDALRQMVQDAARQAAQEAVQQAVQEAARVAAQEVVRQMAAAQQGQQFPPVQAQGHQQPPIQPVPPVQVQGQQQPPIQHVPGIFQVPPPAPRVLPGQVPEVVPPVLPGQVPEVDETLMRVMRQMQTVGLETFEGTVDPGAAYKWKHRLASCLQTINCPLRLCLNIAELYLRGDALVWWDGVRSMRDGDMTYEDFLIAFDKKYFPHCIRQGRFLDGMRVDLRGRCSMVTYTSLEDLVEKAVVQEACIAEEQKYSKAPPKTGRTTEPQKRTWDQSNIQCYNCGKMGHLSRNCRSNPMGARAGPAAPAAQTAPVAQGVQAAPAAAYAPGACFTCGQFGHISRFCPTKGPVAKRQAITPRVYALGEANGAEPIADLEPSERDIGELSQPPSTEIRSVTPPPSHPLGNPQTVFSDWLSVGRLENRRYLSNHWVSRDFKATSVFVTLRRVRSRSFSPRSAATRPHAQEEVPRVNRTRRHLRRTFAGATAAGHCPFAAGKPPPHRRRVSAAAVDFPVSHHRPWPAAGDRSTVTRRSTRRGLEDSTVDLIVDVWTSDAALVDGGSETSGLATQIVWGVGAETFAFDAALEGGGTETDCTSDAVYIRMRRCGVYGLAICYHRIACVV</sequence>
<protein>
    <recommendedName>
        <fullName evidence="3">CCHC-type domain-containing protein</fullName>
    </recommendedName>
</protein>
<evidence type="ECO:0000259" key="3">
    <source>
        <dbReference type="PROSITE" id="PS50158"/>
    </source>
</evidence>
<keyword evidence="1" id="KW-0862">Zinc</keyword>
<dbReference type="Gene3D" id="4.10.60.10">
    <property type="entry name" value="Zinc finger, CCHC-type"/>
    <property type="match status" value="2"/>
</dbReference>
<keyword evidence="5" id="KW-1185">Reference proteome</keyword>
<evidence type="ECO:0000256" key="2">
    <source>
        <dbReference type="SAM" id="MobiDB-lite"/>
    </source>
</evidence>
<evidence type="ECO:0000256" key="1">
    <source>
        <dbReference type="PROSITE-ProRule" id="PRU00047"/>
    </source>
</evidence>
<name>A0ABQ7NJF4_BRACM</name>
<dbReference type="SMART" id="SM00343">
    <property type="entry name" value="ZnF_C2HC"/>
    <property type="match status" value="2"/>
</dbReference>
<dbReference type="PROSITE" id="PS50158">
    <property type="entry name" value="ZF_CCHC"/>
    <property type="match status" value="2"/>
</dbReference>